<evidence type="ECO:0000313" key="2">
    <source>
        <dbReference type="Proteomes" id="UP000235315"/>
    </source>
</evidence>
<protein>
    <submittedName>
        <fullName evidence="1">Replication protein</fullName>
    </submittedName>
</protein>
<dbReference type="Proteomes" id="UP000235315">
    <property type="component" value="Chromosome"/>
</dbReference>
<dbReference type="RefSeq" id="WP_014335860.1">
    <property type="nucleotide sequence ID" value="NC_016830.1"/>
</dbReference>
<dbReference type="Gene3D" id="3.40.630.100">
    <property type="entry name" value="Poly-gamma-glutamate hydrolase, zinc-binding motif"/>
    <property type="match status" value="1"/>
</dbReference>
<name>A0ABM6QUA7_PSEO1</name>
<accession>A0ABM6QUA7</accession>
<dbReference type="EMBL" id="CP025738">
    <property type="protein sequence ID" value="AUO44006.1"/>
    <property type="molecule type" value="Genomic_DNA"/>
</dbReference>
<gene>
    <name evidence="1" type="ORF">C1C98_00425</name>
</gene>
<dbReference type="Pfam" id="PF05908">
    <property type="entry name" value="Gamma_PGA_hydro"/>
    <property type="match status" value="1"/>
</dbReference>
<dbReference type="InterPro" id="IPR008585">
    <property type="entry name" value="Gamma_PGA_hydro"/>
</dbReference>
<organism evidence="1 2">
    <name type="scientific">Pseudomonas ogarae (strain DSM 112162 / CECT 30235 / F113)</name>
    <dbReference type="NCBI Taxonomy" id="1114970"/>
    <lineage>
        <taxon>Bacteria</taxon>
        <taxon>Pseudomonadati</taxon>
        <taxon>Pseudomonadota</taxon>
        <taxon>Gammaproteobacteria</taxon>
        <taxon>Pseudomonadales</taxon>
        <taxon>Pseudomonadaceae</taxon>
        <taxon>Pseudomonas</taxon>
    </lineage>
</organism>
<sequence length="191" mass="20526">MSDKYVTFADLSTSEPDGAYRIVVRPKGSAVALIAPHAGKIELGTSEICKSVAGEDLTYYLFEGCKSSSNRHLHITSSRFDEPQGINVAQSAQVVVTFHGQNGNKYFVNVGGLADQLCASLICRLKAAGFTASQHNDTSLQGRDKNNICNRGTKGQGLQLEISRGLREALTADKNAMARFSSAIRSALDEL</sequence>
<keyword evidence="2" id="KW-1185">Reference proteome</keyword>
<evidence type="ECO:0000313" key="1">
    <source>
        <dbReference type="EMBL" id="AUO44006.1"/>
    </source>
</evidence>
<dbReference type="InterPro" id="IPR038128">
    <property type="entry name" value="Gamma_PGA_hydro_sf"/>
</dbReference>
<reference evidence="1 2" key="1">
    <citation type="submission" date="2018-01" db="EMBL/GenBank/DDBJ databases">
        <title>Tropical forage species Digitaria eriantha prevents oxidative stress under low temperature conditions by the incorporation of polyhydroxybutyrate-producing endophytic bacteria.</title>
        <authorList>
            <person name="Stritzler M."/>
            <person name="Ayub N."/>
        </authorList>
    </citation>
    <scope>NUCLEOTIDE SEQUENCE [LARGE SCALE GENOMIC DNA]</scope>
    <source>
        <strain evidence="1 2">FR1</strain>
    </source>
</reference>
<proteinExistence type="predicted"/>